<reference evidence="2" key="1">
    <citation type="journal article" date="2020" name="Fungal Divers.">
        <title>Resolving the Mortierellaceae phylogeny through synthesis of multi-gene phylogenetics and phylogenomics.</title>
        <authorList>
            <person name="Vandepol N."/>
            <person name="Liber J."/>
            <person name="Desiro A."/>
            <person name="Na H."/>
            <person name="Kennedy M."/>
            <person name="Barry K."/>
            <person name="Grigoriev I.V."/>
            <person name="Miller A.N."/>
            <person name="O'Donnell K."/>
            <person name="Stajich J.E."/>
            <person name="Bonito G."/>
        </authorList>
    </citation>
    <scope>NUCLEOTIDE SEQUENCE</scope>
    <source>
        <strain evidence="2">CK1249</strain>
    </source>
</reference>
<dbReference type="EMBL" id="JAAAHY010003051">
    <property type="protein sequence ID" value="KAF9943614.1"/>
    <property type="molecule type" value="Genomic_DNA"/>
</dbReference>
<evidence type="ECO:0000256" key="1">
    <source>
        <dbReference type="SAM" id="MobiDB-lite"/>
    </source>
</evidence>
<dbReference type="AlphaFoldDB" id="A0A9P6IR65"/>
<feature type="non-terminal residue" evidence="2">
    <location>
        <position position="109"/>
    </location>
</feature>
<gene>
    <name evidence="2" type="ORF">BGZ70_005714</name>
</gene>
<dbReference type="OrthoDB" id="2434198at2759"/>
<evidence type="ECO:0000313" key="3">
    <source>
        <dbReference type="Proteomes" id="UP000738359"/>
    </source>
</evidence>
<proteinExistence type="predicted"/>
<feature type="compositionally biased region" description="Polar residues" evidence="1">
    <location>
        <begin position="1"/>
        <end position="10"/>
    </location>
</feature>
<keyword evidence="3" id="KW-1185">Reference proteome</keyword>
<accession>A0A9P6IR65</accession>
<evidence type="ECO:0000313" key="2">
    <source>
        <dbReference type="EMBL" id="KAF9943614.1"/>
    </source>
</evidence>
<sequence>MDPSAKQGQGQHPVLDTLEQTRLQQHEGPFPHVVQSSTTSVHPLGHVGADVTDQILQQAEAVPLPPGSHSTHAGSGAETIDADTEADRRGNASAPLKPMSPANAQKSNP</sequence>
<name>A0A9P6IR65_MORAP</name>
<organism evidence="2 3">
    <name type="scientific">Mortierella alpina</name>
    <name type="common">Oleaginous fungus</name>
    <name type="synonym">Mortierella renispora</name>
    <dbReference type="NCBI Taxonomy" id="64518"/>
    <lineage>
        <taxon>Eukaryota</taxon>
        <taxon>Fungi</taxon>
        <taxon>Fungi incertae sedis</taxon>
        <taxon>Mucoromycota</taxon>
        <taxon>Mortierellomycotina</taxon>
        <taxon>Mortierellomycetes</taxon>
        <taxon>Mortierellales</taxon>
        <taxon>Mortierellaceae</taxon>
        <taxon>Mortierella</taxon>
    </lineage>
</organism>
<comment type="caution">
    <text evidence="2">The sequence shown here is derived from an EMBL/GenBank/DDBJ whole genome shotgun (WGS) entry which is preliminary data.</text>
</comment>
<dbReference type="Proteomes" id="UP000738359">
    <property type="component" value="Unassembled WGS sequence"/>
</dbReference>
<feature type="region of interest" description="Disordered" evidence="1">
    <location>
        <begin position="1"/>
        <end position="47"/>
    </location>
</feature>
<protein>
    <submittedName>
        <fullName evidence="2">Uncharacterized protein</fullName>
    </submittedName>
</protein>
<feature type="region of interest" description="Disordered" evidence="1">
    <location>
        <begin position="59"/>
        <end position="109"/>
    </location>
</feature>